<dbReference type="PANTHER" id="PTHR30231:SF4">
    <property type="entry name" value="PROTEIN NEN2"/>
    <property type="match status" value="1"/>
</dbReference>
<organism evidence="5 6">
    <name type="scientific">Streptomyces halobius</name>
    <dbReference type="NCBI Taxonomy" id="2879846"/>
    <lineage>
        <taxon>Bacteria</taxon>
        <taxon>Bacillati</taxon>
        <taxon>Actinomycetota</taxon>
        <taxon>Actinomycetes</taxon>
        <taxon>Kitasatosporales</taxon>
        <taxon>Streptomycetaceae</taxon>
        <taxon>Streptomyces</taxon>
    </lineage>
</organism>
<reference evidence="5" key="1">
    <citation type="submission" date="2021-10" db="EMBL/GenBank/DDBJ databases">
        <title>Streptomyces nigrumlapis sp.nov.,an antimicrobial producing actinobacterium isolated from Black Gobi rocks.</title>
        <authorList>
            <person name="Wen Y."/>
            <person name="Zhang W."/>
            <person name="Liu X.G."/>
        </authorList>
    </citation>
    <scope>NUCLEOTIDE SEQUENCE</scope>
    <source>
        <strain evidence="5">ST13-2-2</strain>
    </source>
</reference>
<keyword evidence="6" id="KW-1185">Reference proteome</keyword>
<proteinExistence type="predicted"/>
<evidence type="ECO:0000256" key="1">
    <source>
        <dbReference type="ARBA" id="ARBA00022722"/>
    </source>
</evidence>
<dbReference type="SUPFAM" id="SSF53098">
    <property type="entry name" value="Ribonuclease H-like"/>
    <property type="match status" value="1"/>
</dbReference>
<keyword evidence="2" id="KW-0378">Hydrolase</keyword>
<name>A0ABY4MDB8_9ACTN</name>
<dbReference type="GO" id="GO:0004527">
    <property type="term" value="F:exonuclease activity"/>
    <property type="evidence" value="ECO:0007669"/>
    <property type="project" value="UniProtKB-KW"/>
</dbReference>
<dbReference type="InterPro" id="IPR012337">
    <property type="entry name" value="RNaseH-like_sf"/>
</dbReference>
<evidence type="ECO:0000256" key="3">
    <source>
        <dbReference type="ARBA" id="ARBA00022839"/>
    </source>
</evidence>
<sequence length="241" mass="26174">MTWHRRSLVGFDLETTGVDPESDRIVTAAVVRYGGGRPNEMRTWIADPGVDIPAAAMAVHGYTTEAARAAGRPAGAVVAEIMSALVELVDEGLPLVVMNAAFDLTMLEAEAARYGVKSLFAASVPRVLDPRVLDKHVDRYRRGGRRLEDLCGHYVVPLGAAHDCGADAVAACGVVWKIANRHRWLAQTPLDELHEQQVCWAAEQQAGLRDYFARTPGKEALASGVRTEWPLIPAQREDGTP</sequence>
<keyword evidence="3 5" id="KW-0269">Exonuclease</keyword>
<dbReference type="Pfam" id="PF00929">
    <property type="entry name" value="RNase_T"/>
    <property type="match status" value="1"/>
</dbReference>
<dbReference type="EMBL" id="CP086322">
    <property type="protein sequence ID" value="UQA95727.1"/>
    <property type="molecule type" value="Genomic_DNA"/>
</dbReference>
<accession>A0ABY4MDB8</accession>
<dbReference type="PANTHER" id="PTHR30231">
    <property type="entry name" value="DNA POLYMERASE III SUBUNIT EPSILON"/>
    <property type="match status" value="1"/>
</dbReference>
<evidence type="ECO:0000313" key="6">
    <source>
        <dbReference type="Proteomes" id="UP000830115"/>
    </source>
</evidence>
<dbReference type="SMART" id="SM00479">
    <property type="entry name" value="EXOIII"/>
    <property type="match status" value="1"/>
</dbReference>
<dbReference type="RefSeq" id="WP_248866640.1">
    <property type="nucleotide sequence ID" value="NZ_CP086322.1"/>
</dbReference>
<dbReference type="InterPro" id="IPR013520">
    <property type="entry name" value="Ribonucl_H"/>
</dbReference>
<dbReference type="InterPro" id="IPR036397">
    <property type="entry name" value="RNaseH_sf"/>
</dbReference>
<protein>
    <submittedName>
        <fullName evidence="5">3'-5' exonuclease</fullName>
    </submittedName>
</protein>
<keyword evidence="1" id="KW-0540">Nuclease</keyword>
<gene>
    <name evidence="5" type="ORF">K9S39_31125</name>
</gene>
<dbReference type="CDD" id="cd06127">
    <property type="entry name" value="DEDDh"/>
    <property type="match status" value="1"/>
</dbReference>
<feature type="domain" description="Exonuclease" evidence="4">
    <location>
        <begin position="7"/>
        <end position="184"/>
    </location>
</feature>
<evidence type="ECO:0000259" key="4">
    <source>
        <dbReference type="SMART" id="SM00479"/>
    </source>
</evidence>
<dbReference type="Proteomes" id="UP000830115">
    <property type="component" value="Chromosome"/>
</dbReference>
<evidence type="ECO:0000256" key="2">
    <source>
        <dbReference type="ARBA" id="ARBA00022801"/>
    </source>
</evidence>
<dbReference type="NCBIfam" id="NF005927">
    <property type="entry name" value="PRK07942.1"/>
    <property type="match status" value="1"/>
</dbReference>
<evidence type="ECO:0000313" key="5">
    <source>
        <dbReference type="EMBL" id="UQA95727.1"/>
    </source>
</evidence>
<dbReference type="Gene3D" id="3.30.420.10">
    <property type="entry name" value="Ribonuclease H-like superfamily/Ribonuclease H"/>
    <property type="match status" value="1"/>
</dbReference>